<protein>
    <recommendedName>
        <fullName evidence="4">PRONE domain-containing protein</fullName>
    </recommendedName>
</protein>
<evidence type="ECO:0000256" key="3">
    <source>
        <dbReference type="SAM" id="MobiDB-lite"/>
    </source>
</evidence>
<proteinExistence type="predicted"/>
<dbReference type="AlphaFoldDB" id="A0A8J5F0E4"/>
<dbReference type="PANTHER" id="PTHR33101">
    <property type="entry name" value="ROP GUANINE NUCLEOTIDE EXCHANGE FACTOR 1"/>
    <property type="match status" value="1"/>
</dbReference>
<dbReference type="Gene3D" id="1.20.58.1310">
    <property type="entry name" value="PRONE domain, subdomain 2"/>
    <property type="match status" value="1"/>
</dbReference>
<name>A0A8J5F0E4_ZINOF</name>
<sequence length="310" mass="35649">MLKERFAKLLLGEDMSGEAQEFPLLWLSPMPSSCRDTLTISRTKKGSGICQGMVRIQGRKWAEDKWWLPTVKVQNGRSSLGDSLYRYITDEGFDVEAFLETTLDLSTEHTILDLKNRIEASVVIWKRKKKNKDVKSSWVTVAGVADFIDWQWDRGIQANDEDSGTISKTPRSEDAKSAKKSQNVAPNKKFYYLEKLVYWEGWLILQIYEEKKTREYSITLRCQKRRRELEPAKKKGDEQRDEWTERLLLPYKELSPAVSVAATLVASAAVAVAGFATEVLFSSQTNRVEFGYPLTRIRILAIFIYLRDSN</sequence>
<dbReference type="Pfam" id="PF03759">
    <property type="entry name" value="PRONE"/>
    <property type="match status" value="1"/>
</dbReference>
<keyword evidence="1 2" id="KW-0344">Guanine-nucleotide releasing factor</keyword>
<dbReference type="GO" id="GO:0005085">
    <property type="term" value="F:guanyl-nucleotide exchange factor activity"/>
    <property type="evidence" value="ECO:0007669"/>
    <property type="project" value="UniProtKB-UniRule"/>
</dbReference>
<dbReference type="InterPro" id="IPR005512">
    <property type="entry name" value="PRONE_dom"/>
</dbReference>
<dbReference type="PROSITE" id="PS51334">
    <property type="entry name" value="PRONE"/>
    <property type="match status" value="1"/>
</dbReference>
<keyword evidence="6" id="KW-1185">Reference proteome</keyword>
<dbReference type="EMBL" id="JACMSC010000017">
    <property type="protein sequence ID" value="KAG6478728.1"/>
    <property type="molecule type" value="Genomic_DNA"/>
</dbReference>
<gene>
    <name evidence="5" type="ORF">ZIOFF_062172</name>
</gene>
<dbReference type="PANTHER" id="PTHR33101:SF10">
    <property type="entry name" value="ROP GUANINE NUCLEOTIDE EXCHANGE FACTOR 12"/>
    <property type="match status" value="1"/>
</dbReference>
<evidence type="ECO:0000259" key="4">
    <source>
        <dbReference type="PROSITE" id="PS51334"/>
    </source>
</evidence>
<reference evidence="5 6" key="1">
    <citation type="submission" date="2020-08" db="EMBL/GenBank/DDBJ databases">
        <title>Plant Genome Project.</title>
        <authorList>
            <person name="Zhang R.-G."/>
        </authorList>
    </citation>
    <scope>NUCLEOTIDE SEQUENCE [LARGE SCALE GENOMIC DNA]</scope>
    <source>
        <tissue evidence="5">Rhizome</tissue>
    </source>
</reference>
<evidence type="ECO:0000313" key="5">
    <source>
        <dbReference type="EMBL" id="KAG6478728.1"/>
    </source>
</evidence>
<comment type="caution">
    <text evidence="5">The sequence shown here is derived from an EMBL/GenBank/DDBJ whole genome shotgun (WGS) entry which is preliminary data.</text>
</comment>
<evidence type="ECO:0000256" key="1">
    <source>
        <dbReference type="ARBA" id="ARBA00022658"/>
    </source>
</evidence>
<dbReference type="Gene3D" id="1.20.58.2010">
    <property type="entry name" value="PRONE domain, subdomain 1"/>
    <property type="match status" value="1"/>
</dbReference>
<dbReference type="InterPro" id="IPR038937">
    <property type="entry name" value="RopGEF"/>
</dbReference>
<organism evidence="5 6">
    <name type="scientific">Zingiber officinale</name>
    <name type="common">Ginger</name>
    <name type="synonym">Amomum zingiber</name>
    <dbReference type="NCBI Taxonomy" id="94328"/>
    <lineage>
        <taxon>Eukaryota</taxon>
        <taxon>Viridiplantae</taxon>
        <taxon>Streptophyta</taxon>
        <taxon>Embryophyta</taxon>
        <taxon>Tracheophyta</taxon>
        <taxon>Spermatophyta</taxon>
        <taxon>Magnoliopsida</taxon>
        <taxon>Liliopsida</taxon>
        <taxon>Zingiberales</taxon>
        <taxon>Zingiberaceae</taxon>
        <taxon>Zingiber</taxon>
    </lineage>
</organism>
<feature type="region of interest" description="Disordered" evidence="3">
    <location>
        <begin position="159"/>
        <end position="180"/>
    </location>
</feature>
<feature type="domain" description="PRONE" evidence="4">
    <location>
        <begin position="1"/>
        <end position="310"/>
    </location>
</feature>
<dbReference type="Proteomes" id="UP000734854">
    <property type="component" value="Unassembled WGS sequence"/>
</dbReference>
<accession>A0A8J5F0E4</accession>
<evidence type="ECO:0000256" key="2">
    <source>
        <dbReference type="PROSITE-ProRule" id="PRU00663"/>
    </source>
</evidence>
<evidence type="ECO:0000313" key="6">
    <source>
        <dbReference type="Proteomes" id="UP000734854"/>
    </source>
</evidence>